<comment type="caution">
    <text evidence="2">The sequence shown here is derived from an EMBL/GenBank/DDBJ whole genome shotgun (WGS) entry which is preliminary data.</text>
</comment>
<proteinExistence type="predicted"/>
<dbReference type="InterPro" id="IPR001767">
    <property type="entry name" value="Hedgehog_Hint"/>
</dbReference>
<organism evidence="2 3">
    <name type="scientific">Gigaspora margarita</name>
    <dbReference type="NCBI Taxonomy" id="4874"/>
    <lineage>
        <taxon>Eukaryota</taxon>
        <taxon>Fungi</taxon>
        <taxon>Fungi incertae sedis</taxon>
        <taxon>Mucoromycota</taxon>
        <taxon>Glomeromycotina</taxon>
        <taxon>Glomeromycetes</taxon>
        <taxon>Diversisporales</taxon>
        <taxon>Gigasporaceae</taxon>
        <taxon>Gigaspora</taxon>
    </lineage>
</organism>
<dbReference type="SMART" id="SM00306">
    <property type="entry name" value="HintN"/>
    <property type="match status" value="1"/>
</dbReference>
<keyword evidence="3" id="KW-1185">Reference proteome</keyword>
<gene>
    <name evidence="2" type="ORF">GMARGA_LOCUS3984</name>
</gene>
<dbReference type="PANTHER" id="PTHR11889:SF31">
    <property type="entry name" value="PROTEIN HEDGEHOG"/>
    <property type="match status" value="1"/>
</dbReference>
<dbReference type="Gene3D" id="3.40.50.300">
    <property type="entry name" value="P-loop containing nucleotide triphosphate hydrolases"/>
    <property type="match status" value="1"/>
</dbReference>
<sequence length="403" mass="46853">MKLDESSENIESSENFENSENISGTLVEAKDVFNTAIFILGNTGKYIRVKSLYTNNDELKKITEIILACSYGIQAFIFVVDIKQRDNFSKIFRIIKAYLGHDKVLEHIIVAFTNLSKKHTENPSFPEVLNKEMRDILTSVDNRWFISPNPEMYKKDSKVVLDNMKKAKELISGFRGAYTTAMFNEIREAKNREVVVLNDGCFKLDTKVMLRNKKILSMSLVRVGDQVCCGTIDGQLKFSKVYSIAHRSFEIKTEFLKVEFETIDGIRKGSLYLTPEHHIFVNNNFDYAKNLKRFHKIQVLIGTRLFQAYVMNCSREYHNGYVTIFTRSGTIIADDVLCSCYAICPPHQNLIHYTLLPLRLFEKFGESTIIGSNDEEIHPYLYYLMRIFHFYKRLFDRPFLIMQ</sequence>
<dbReference type="InterPro" id="IPR006141">
    <property type="entry name" value="Intein_N"/>
</dbReference>
<dbReference type="PROSITE" id="PS50817">
    <property type="entry name" value="INTEIN_N_TER"/>
    <property type="match status" value="1"/>
</dbReference>
<feature type="domain" description="Hint" evidence="1">
    <location>
        <begin position="199"/>
        <end position="301"/>
    </location>
</feature>
<dbReference type="InterPro" id="IPR003587">
    <property type="entry name" value="Hint_dom_N"/>
</dbReference>
<dbReference type="InterPro" id="IPR027417">
    <property type="entry name" value="P-loop_NTPase"/>
</dbReference>
<dbReference type="EMBL" id="CAJVQB010001512">
    <property type="protein sequence ID" value="CAG8538857.1"/>
    <property type="molecule type" value="Genomic_DNA"/>
</dbReference>
<dbReference type="Pfam" id="PF01079">
    <property type="entry name" value="Hint"/>
    <property type="match status" value="1"/>
</dbReference>
<dbReference type="CDD" id="cd00081">
    <property type="entry name" value="Hint"/>
    <property type="match status" value="1"/>
</dbReference>
<dbReference type="Proteomes" id="UP000789901">
    <property type="component" value="Unassembled WGS sequence"/>
</dbReference>
<protein>
    <submittedName>
        <fullName evidence="2">45423_t:CDS:1</fullName>
    </submittedName>
</protein>
<dbReference type="InterPro" id="IPR036844">
    <property type="entry name" value="Hint_dom_sf"/>
</dbReference>
<evidence type="ECO:0000313" key="3">
    <source>
        <dbReference type="Proteomes" id="UP000789901"/>
    </source>
</evidence>
<evidence type="ECO:0000313" key="2">
    <source>
        <dbReference type="EMBL" id="CAG8538857.1"/>
    </source>
</evidence>
<evidence type="ECO:0000259" key="1">
    <source>
        <dbReference type="SMART" id="SM00306"/>
    </source>
</evidence>
<name>A0ABM8W6L0_GIGMA</name>
<dbReference type="PANTHER" id="PTHR11889">
    <property type="entry name" value="HEDGEHOG"/>
    <property type="match status" value="1"/>
</dbReference>
<dbReference type="SUPFAM" id="SSF51294">
    <property type="entry name" value="Hedgehog/intein (Hint) domain"/>
    <property type="match status" value="1"/>
</dbReference>
<accession>A0ABM8W6L0</accession>
<dbReference type="Gene3D" id="2.170.16.10">
    <property type="entry name" value="Hedgehog/Intein (Hint) domain"/>
    <property type="match status" value="1"/>
</dbReference>
<dbReference type="InterPro" id="IPR050387">
    <property type="entry name" value="Hedgehog_Signaling"/>
</dbReference>
<reference evidence="2 3" key="1">
    <citation type="submission" date="2021-06" db="EMBL/GenBank/DDBJ databases">
        <authorList>
            <person name="Kallberg Y."/>
            <person name="Tangrot J."/>
            <person name="Rosling A."/>
        </authorList>
    </citation>
    <scope>NUCLEOTIDE SEQUENCE [LARGE SCALE GENOMIC DNA]</scope>
    <source>
        <strain evidence="2 3">120-4 pot B 10/14</strain>
    </source>
</reference>